<dbReference type="SUPFAM" id="SSF48371">
    <property type="entry name" value="ARM repeat"/>
    <property type="match status" value="1"/>
</dbReference>
<dbReference type="PANTHER" id="PTHR34070">
    <property type="entry name" value="ARMADILLO-TYPE FOLD"/>
    <property type="match status" value="1"/>
</dbReference>
<dbReference type="Gene3D" id="1.20.1660.10">
    <property type="entry name" value="Hypothetical protein (EF3068)"/>
    <property type="match status" value="1"/>
</dbReference>
<dbReference type="PANTHER" id="PTHR34070:SF1">
    <property type="entry name" value="DNA ALKYLATION REPAIR PROTEIN"/>
    <property type="match status" value="1"/>
</dbReference>
<dbReference type="InterPro" id="IPR014825">
    <property type="entry name" value="DNA_alkylation"/>
</dbReference>
<keyword evidence="2" id="KW-1185">Reference proteome</keyword>
<accession>A0A8S4PMI4</accession>
<name>A0A8S4PMI4_OWEFU</name>
<dbReference type="OrthoDB" id="429969at2759"/>
<dbReference type="AlphaFoldDB" id="A0A8S4PMI4"/>
<gene>
    <name evidence="1" type="ORF">OFUS_LOCUS17778</name>
</gene>
<proteinExistence type="predicted"/>
<dbReference type="Proteomes" id="UP000749559">
    <property type="component" value="Unassembled WGS sequence"/>
</dbReference>
<protein>
    <recommendedName>
        <fullName evidence="3">DNA alkylation repair protein</fullName>
    </recommendedName>
</protein>
<dbReference type="CDD" id="cd07064">
    <property type="entry name" value="AlkD_like_1"/>
    <property type="match status" value="1"/>
</dbReference>
<dbReference type="Gene3D" id="1.25.40.290">
    <property type="entry name" value="ARM repeat domains"/>
    <property type="match status" value="1"/>
</dbReference>
<dbReference type="InterPro" id="IPR016024">
    <property type="entry name" value="ARM-type_fold"/>
</dbReference>
<sequence length="285" mass="33480">MPKLTTKKNKMLGHLSRTGAVKQVYRQLRSKSIPSTDKSDGTIPIAASDTHDTTNKDIKAIINKLTNLYSQNANEKNAIAQKKYMRNQFEFFGLMSPERKQIDKEVLQCSPKLSLKDTRELLLSLWQQDQREFQQFALTYATKYKERLCGETINDCLESLECIKKLITTKSWWDTIDMLCPKGHFILKHRAELSPVMDEWIMSDNMWLRRCAIYHQLYYKENTNQDQLFRYCKACAHEKDFFIRKVIGWSLRSYFRTDPDAVKTFVKDNEIILSTLSKREALKHA</sequence>
<comment type="caution">
    <text evidence="1">The sequence shown here is derived from an EMBL/GenBank/DDBJ whole genome shotgun (WGS) entry which is preliminary data.</text>
</comment>
<evidence type="ECO:0008006" key="3">
    <source>
        <dbReference type="Google" id="ProtNLM"/>
    </source>
</evidence>
<evidence type="ECO:0000313" key="2">
    <source>
        <dbReference type="Proteomes" id="UP000749559"/>
    </source>
</evidence>
<organism evidence="1 2">
    <name type="scientific">Owenia fusiformis</name>
    <name type="common">Polychaete worm</name>
    <dbReference type="NCBI Taxonomy" id="6347"/>
    <lineage>
        <taxon>Eukaryota</taxon>
        <taxon>Metazoa</taxon>
        <taxon>Spiralia</taxon>
        <taxon>Lophotrochozoa</taxon>
        <taxon>Annelida</taxon>
        <taxon>Polychaeta</taxon>
        <taxon>Sedentaria</taxon>
        <taxon>Canalipalpata</taxon>
        <taxon>Sabellida</taxon>
        <taxon>Oweniida</taxon>
        <taxon>Oweniidae</taxon>
        <taxon>Owenia</taxon>
    </lineage>
</organism>
<evidence type="ECO:0000313" key="1">
    <source>
        <dbReference type="EMBL" id="CAH1792857.1"/>
    </source>
</evidence>
<dbReference type="EMBL" id="CAIIXF020000008">
    <property type="protein sequence ID" value="CAH1792857.1"/>
    <property type="molecule type" value="Genomic_DNA"/>
</dbReference>
<reference evidence="1" key="1">
    <citation type="submission" date="2022-03" db="EMBL/GenBank/DDBJ databases">
        <authorList>
            <person name="Martin C."/>
        </authorList>
    </citation>
    <scope>NUCLEOTIDE SEQUENCE</scope>
</reference>
<dbReference type="Pfam" id="PF08713">
    <property type="entry name" value="DNA_alkylation"/>
    <property type="match status" value="1"/>
</dbReference>